<dbReference type="Proteomes" id="UP000051249">
    <property type="component" value="Unassembled WGS sequence"/>
</dbReference>
<keyword evidence="3" id="KW-1185">Reference proteome</keyword>
<evidence type="ECO:0000313" key="2">
    <source>
        <dbReference type="EMBL" id="KRO24976.1"/>
    </source>
</evidence>
<evidence type="ECO:0000313" key="3">
    <source>
        <dbReference type="Proteomes" id="UP000051249"/>
    </source>
</evidence>
<proteinExistence type="predicted"/>
<comment type="caution">
    <text evidence="2">The sequence shown here is derived from an EMBL/GenBank/DDBJ whole genome shotgun (WGS) entry which is preliminary data.</text>
</comment>
<dbReference type="AlphaFoldDB" id="A0A0R2NKU8"/>
<gene>
    <name evidence="2" type="ORF">IV88_GL000461</name>
</gene>
<evidence type="ECO:0000256" key="1">
    <source>
        <dbReference type="SAM" id="MobiDB-lite"/>
    </source>
</evidence>
<dbReference type="RefSeq" id="WP_057799476.1">
    <property type="nucleotide sequence ID" value="NZ_BJZZ01000044.1"/>
</dbReference>
<accession>A0A0R2NKU8</accession>
<feature type="region of interest" description="Disordered" evidence="1">
    <location>
        <begin position="24"/>
        <end position="63"/>
    </location>
</feature>
<reference evidence="2 3" key="1">
    <citation type="journal article" date="2015" name="Genome Announc.">
        <title>Expanding the biotechnology potential of lactobacilli through comparative genomics of 213 strains and associated genera.</title>
        <authorList>
            <person name="Sun Z."/>
            <person name="Harris H.M."/>
            <person name="McCann A."/>
            <person name="Guo C."/>
            <person name="Argimon S."/>
            <person name="Zhang W."/>
            <person name="Yang X."/>
            <person name="Jeffery I.B."/>
            <person name="Cooney J.C."/>
            <person name="Kagawa T.F."/>
            <person name="Liu W."/>
            <person name="Song Y."/>
            <person name="Salvetti E."/>
            <person name="Wrobel A."/>
            <person name="Rasinkangas P."/>
            <person name="Parkhill J."/>
            <person name="Rea M.C."/>
            <person name="O'Sullivan O."/>
            <person name="Ritari J."/>
            <person name="Douillard F.P."/>
            <person name="Paul Ross R."/>
            <person name="Yang R."/>
            <person name="Briner A.E."/>
            <person name="Felis G.E."/>
            <person name="de Vos W.M."/>
            <person name="Barrangou R."/>
            <person name="Klaenhammer T.R."/>
            <person name="Caufield P.W."/>
            <person name="Cui Y."/>
            <person name="Zhang H."/>
            <person name="O'Toole P.W."/>
        </authorList>
    </citation>
    <scope>NUCLEOTIDE SEQUENCE [LARGE SCALE GENOMIC DNA]</scope>
    <source>
        <strain evidence="2 3">DSM 23026</strain>
    </source>
</reference>
<feature type="compositionally biased region" description="Basic residues" evidence="1">
    <location>
        <begin position="51"/>
        <end position="60"/>
    </location>
</feature>
<dbReference type="EMBL" id="JQCQ01000017">
    <property type="protein sequence ID" value="KRO24976.1"/>
    <property type="molecule type" value="Genomic_DNA"/>
</dbReference>
<sequence length="126" mass="14480">MSIDPILTTNKKSTLEEKEVKFTDGNDFTSPKFTSPDIELAEKKDSNTVKPAKRKSKKTQTQRLSETTILKCRTLQPFMTELERADKASIDDIISTLADYYIKEGLPDRQKDVFQGMYDLNLKRLD</sequence>
<dbReference type="PATRIC" id="fig|480391.4.peg.468"/>
<dbReference type="OrthoDB" id="2334828at2"/>
<name>A0A0R2NKU8_9LACO</name>
<protein>
    <submittedName>
        <fullName evidence="2">Uncharacterized protein</fullName>
    </submittedName>
</protein>
<organism evidence="2 3">
    <name type="scientific">Pediococcus argentinicus</name>
    <dbReference type="NCBI Taxonomy" id="480391"/>
    <lineage>
        <taxon>Bacteria</taxon>
        <taxon>Bacillati</taxon>
        <taxon>Bacillota</taxon>
        <taxon>Bacilli</taxon>
        <taxon>Lactobacillales</taxon>
        <taxon>Lactobacillaceae</taxon>
        <taxon>Pediococcus</taxon>
    </lineage>
</organism>